<dbReference type="STRING" id="857340.A0A086T5G4"/>
<dbReference type="SUPFAM" id="SSF52540">
    <property type="entry name" value="P-loop containing nucleoside triphosphate hydrolases"/>
    <property type="match status" value="1"/>
</dbReference>
<keyword evidence="3" id="KW-1185">Reference proteome</keyword>
<name>A0A086T5G4_HAPC1</name>
<proteinExistence type="predicted"/>
<dbReference type="InterPro" id="IPR027417">
    <property type="entry name" value="P-loop_NTPase"/>
</dbReference>
<evidence type="ECO:0000313" key="3">
    <source>
        <dbReference type="Proteomes" id="UP000029964"/>
    </source>
</evidence>
<dbReference type="HOGENOM" id="CLU_061199_0_0_1"/>
<keyword evidence="1" id="KW-0812">Transmembrane</keyword>
<dbReference type="InterPro" id="IPR040632">
    <property type="entry name" value="Sulfotransfer_4"/>
</dbReference>
<dbReference type="PANTHER" id="PTHR36978">
    <property type="entry name" value="P-LOOP CONTAINING NUCLEOTIDE TRIPHOSPHATE HYDROLASE"/>
    <property type="match status" value="1"/>
</dbReference>
<dbReference type="Proteomes" id="UP000029964">
    <property type="component" value="Unassembled WGS sequence"/>
</dbReference>
<dbReference type="Pfam" id="PF17784">
    <property type="entry name" value="Sulfotransfer_4"/>
    <property type="match status" value="1"/>
</dbReference>
<accession>A0A086T5G4</accession>
<dbReference type="PANTHER" id="PTHR36978:SF4">
    <property type="entry name" value="P-LOOP CONTAINING NUCLEOSIDE TRIPHOSPHATE HYDROLASE PROTEIN"/>
    <property type="match status" value="1"/>
</dbReference>
<dbReference type="OrthoDB" id="408152at2759"/>
<protein>
    <submittedName>
        <fullName evidence="2">Uncharacterized protein</fullName>
    </submittedName>
</protein>
<dbReference type="EMBL" id="JPKY01000045">
    <property type="protein sequence ID" value="KFH44596.1"/>
    <property type="molecule type" value="Genomic_DNA"/>
</dbReference>
<dbReference type="AlphaFoldDB" id="A0A086T5G4"/>
<organism evidence="2 3">
    <name type="scientific">Hapsidospora chrysogenum (strain ATCC 11550 / CBS 779.69 / DSM 880 / IAM 14645 / JCM 23072 / IMI 49137)</name>
    <name type="common">Acremonium chrysogenum</name>
    <dbReference type="NCBI Taxonomy" id="857340"/>
    <lineage>
        <taxon>Eukaryota</taxon>
        <taxon>Fungi</taxon>
        <taxon>Dikarya</taxon>
        <taxon>Ascomycota</taxon>
        <taxon>Pezizomycotina</taxon>
        <taxon>Sordariomycetes</taxon>
        <taxon>Hypocreomycetidae</taxon>
        <taxon>Hypocreales</taxon>
        <taxon>Bionectriaceae</taxon>
        <taxon>Hapsidospora</taxon>
    </lineage>
</organism>
<reference evidence="3" key="1">
    <citation type="journal article" date="2014" name="Genome Announc.">
        <title>Genome sequence and annotation of Acremonium chrysogenum, producer of the beta-lactam antibiotic cephalosporin C.</title>
        <authorList>
            <person name="Terfehr D."/>
            <person name="Dahlmann T.A."/>
            <person name="Specht T."/>
            <person name="Zadra I."/>
            <person name="Kuernsteiner H."/>
            <person name="Kueck U."/>
        </authorList>
    </citation>
    <scope>NUCLEOTIDE SEQUENCE [LARGE SCALE GENOMIC DNA]</scope>
    <source>
        <strain evidence="3">ATCC 11550 / CBS 779.69 / DSM 880 / IAM 14645 / JCM 23072 / IMI 49137</strain>
    </source>
</reference>
<evidence type="ECO:0000313" key="2">
    <source>
        <dbReference type="EMBL" id="KFH44596.1"/>
    </source>
</evidence>
<feature type="transmembrane region" description="Helical" evidence="1">
    <location>
        <begin position="258"/>
        <end position="277"/>
    </location>
</feature>
<dbReference type="Gene3D" id="3.40.50.300">
    <property type="entry name" value="P-loop containing nucleotide triphosphate hydrolases"/>
    <property type="match status" value="1"/>
</dbReference>
<comment type="caution">
    <text evidence="2">The sequence shown here is derived from an EMBL/GenBank/DDBJ whole genome shotgun (WGS) entry which is preliminary data.</text>
</comment>
<keyword evidence="1" id="KW-1133">Transmembrane helix</keyword>
<keyword evidence="1" id="KW-0472">Membrane</keyword>
<gene>
    <name evidence="2" type="ORF">ACRE_045980</name>
</gene>
<evidence type="ECO:0000256" key="1">
    <source>
        <dbReference type="SAM" id="Phobius"/>
    </source>
</evidence>
<sequence>MAYSAKYKPRPFTDVFTNDTDINRRECTRQVPMKVLILGLGRTGTASMRAAMKQLGYVDTYHMMNCSIENPPDALMWMDALCAKYDGEGKPFTREDWDQLLGNAQAVCDWPAIAFAKELIEAYPEAKVVLTNRDVHSWHASTMKTVYWRVTDPELRWLSHFDWAASMYQPMLKKFFDTFFEGDFPNKGKEVFLRHYEEVRSLVPKERLLEYRVTDGWEPLCEFLGEPVPEGRPFPNVNDNSDFISRSRRRNRNQMYNCALRYVFNATTVALSAMAVYRGAVFFNLIDANAPLGSSILGSLMRQHS</sequence>